<feature type="compositionally biased region" description="Acidic residues" evidence="1">
    <location>
        <begin position="411"/>
        <end position="420"/>
    </location>
</feature>
<feature type="non-terminal residue" evidence="2">
    <location>
        <position position="420"/>
    </location>
</feature>
<dbReference type="EMBL" id="JAHFYH010000198">
    <property type="protein sequence ID" value="KAH0209933.1"/>
    <property type="molecule type" value="Genomic_DNA"/>
</dbReference>
<feature type="region of interest" description="Disordered" evidence="1">
    <location>
        <begin position="219"/>
        <end position="278"/>
    </location>
</feature>
<dbReference type="Proteomes" id="UP000767238">
    <property type="component" value="Unassembled WGS sequence"/>
</dbReference>
<reference evidence="2" key="1">
    <citation type="journal article" date="2021" name="J Fungi (Basel)">
        <title>Virulence traits and population genomics of the black yeast Aureobasidium melanogenum.</title>
        <authorList>
            <person name="Cernosa A."/>
            <person name="Sun X."/>
            <person name="Gostincar C."/>
            <person name="Fang C."/>
            <person name="Gunde-Cimerman N."/>
            <person name="Song Z."/>
        </authorList>
    </citation>
    <scope>NUCLEOTIDE SEQUENCE</scope>
    <source>
        <strain evidence="3">EXF-8016</strain>
        <strain evidence="2">EXF-9911</strain>
    </source>
</reference>
<protein>
    <submittedName>
        <fullName evidence="2">Uncharacterized protein</fullName>
    </submittedName>
</protein>
<proteinExistence type="predicted"/>
<feature type="region of interest" description="Disordered" evidence="1">
    <location>
        <begin position="357"/>
        <end position="420"/>
    </location>
</feature>
<feature type="compositionally biased region" description="Acidic residues" evidence="1">
    <location>
        <begin position="390"/>
        <end position="403"/>
    </location>
</feature>
<evidence type="ECO:0000256" key="1">
    <source>
        <dbReference type="SAM" id="MobiDB-lite"/>
    </source>
</evidence>
<evidence type="ECO:0000313" key="2">
    <source>
        <dbReference type="EMBL" id="KAG9675435.1"/>
    </source>
</evidence>
<evidence type="ECO:0000313" key="3">
    <source>
        <dbReference type="EMBL" id="KAH0209933.1"/>
    </source>
</evidence>
<dbReference type="AlphaFoldDB" id="A0A9P8E3B5"/>
<organism evidence="2 4">
    <name type="scientific">Aureobasidium melanogenum</name>
    <name type="common">Aureobasidium pullulans var. melanogenum</name>
    <dbReference type="NCBI Taxonomy" id="46634"/>
    <lineage>
        <taxon>Eukaryota</taxon>
        <taxon>Fungi</taxon>
        <taxon>Dikarya</taxon>
        <taxon>Ascomycota</taxon>
        <taxon>Pezizomycotina</taxon>
        <taxon>Dothideomycetes</taxon>
        <taxon>Dothideomycetidae</taxon>
        <taxon>Dothideales</taxon>
        <taxon>Saccotheciaceae</taxon>
        <taxon>Aureobasidium</taxon>
    </lineage>
</organism>
<gene>
    <name evidence="2" type="ORF">KCU76_g16141</name>
    <name evidence="3" type="ORF">KCV03_g10210</name>
</gene>
<reference evidence="2" key="2">
    <citation type="submission" date="2021-08" db="EMBL/GenBank/DDBJ databases">
        <authorList>
            <person name="Gostincar C."/>
            <person name="Sun X."/>
            <person name="Song Z."/>
            <person name="Gunde-Cimerman N."/>
        </authorList>
    </citation>
    <scope>NUCLEOTIDE SEQUENCE</scope>
    <source>
        <strain evidence="3">EXF-8016</strain>
        <strain evidence="2">EXF-9911</strain>
    </source>
</reference>
<accession>A0A9P8E3B5</accession>
<name>A0A9P8E3B5_AURME</name>
<evidence type="ECO:0000313" key="4">
    <source>
        <dbReference type="Proteomes" id="UP000779574"/>
    </source>
</evidence>
<sequence length="420" mass="46868">MGKTLSNDDTLVRDSNTSWTEVMEQMDAPIHKYCAVNNITDYMPYKIRAITASARASCAKEVSSITLEHANPEPWDQVLDLLQLNYTNGYKDITITIDSEWTVGGRAPPSPEPVPDTTLGPSCQQDKRTQRSIAQSAAYQENRGVFWNEIETFWNCQRPLHCPIKARHGIACWVHKGRHNEISYSIAPRWREAIEQEGGSIRHPPMSIRRLIKANDELAQQREARKQAEKAKAKASVPHQASPSVSQVFYIGSQGPPPPTPQEQAHTPRQKSTSPIPSELDNGEGWVAFWDSIKDAIQSTRPESWQAGLDRAMAALDADFRTLSMLFKATDTALEKVVPQTGLRLLIHTHLSKFISSHREGQVGPCRESNFGRTTPKKYSPARVNISSDDSNDNLESTDENELNSEPGGEQQDDTSDGLI</sequence>
<dbReference type="EMBL" id="JAHFXF010001126">
    <property type="protein sequence ID" value="KAG9675435.1"/>
    <property type="molecule type" value="Genomic_DNA"/>
</dbReference>
<feature type="compositionally biased region" description="Polar residues" evidence="1">
    <location>
        <begin position="262"/>
        <end position="276"/>
    </location>
</feature>
<comment type="caution">
    <text evidence="2">The sequence shown here is derived from an EMBL/GenBank/DDBJ whole genome shotgun (WGS) entry which is preliminary data.</text>
</comment>
<dbReference type="Proteomes" id="UP000779574">
    <property type="component" value="Unassembled WGS sequence"/>
</dbReference>
<feature type="compositionally biased region" description="Basic and acidic residues" evidence="1">
    <location>
        <begin position="219"/>
        <end position="232"/>
    </location>
</feature>
<feature type="region of interest" description="Disordered" evidence="1">
    <location>
        <begin position="102"/>
        <end position="127"/>
    </location>
</feature>